<dbReference type="Gene3D" id="3.40.50.300">
    <property type="entry name" value="P-loop containing nucleotide triphosphate hydrolases"/>
    <property type="match status" value="1"/>
</dbReference>
<keyword evidence="2" id="KW-1133">Transmembrane helix</keyword>
<feature type="compositionally biased region" description="Basic and acidic residues" evidence="1">
    <location>
        <begin position="317"/>
        <end position="332"/>
    </location>
</feature>
<keyword evidence="2" id="KW-0472">Membrane</keyword>
<dbReference type="InterPro" id="IPR027417">
    <property type="entry name" value="P-loop_NTPase"/>
</dbReference>
<keyword evidence="2" id="KW-0812">Transmembrane</keyword>
<reference evidence="3" key="1">
    <citation type="submission" date="2022-11" db="EMBL/GenBank/DDBJ databases">
        <title>Centuries of genome instability and evolution in soft-shell clam transmissible cancer (bioRxiv).</title>
        <authorList>
            <person name="Hart S.F.M."/>
            <person name="Yonemitsu M.A."/>
            <person name="Giersch R.M."/>
            <person name="Beal B.F."/>
            <person name="Arriagada G."/>
            <person name="Davis B.W."/>
            <person name="Ostrander E.A."/>
            <person name="Goff S.P."/>
            <person name="Metzger M.J."/>
        </authorList>
    </citation>
    <scope>NUCLEOTIDE SEQUENCE</scope>
    <source>
        <strain evidence="3">MELC-2E11</strain>
        <tissue evidence="3">Siphon/mantle</tissue>
    </source>
</reference>
<name>A0ABY7E3N6_MYAAR</name>
<feature type="transmembrane region" description="Helical" evidence="2">
    <location>
        <begin position="21"/>
        <end position="40"/>
    </location>
</feature>
<dbReference type="Proteomes" id="UP001164746">
    <property type="component" value="Chromosome 4"/>
</dbReference>
<keyword evidence="4" id="KW-1185">Reference proteome</keyword>
<protein>
    <submittedName>
        <fullName evidence="3">SANT-like protein</fullName>
    </submittedName>
</protein>
<gene>
    <name evidence="3" type="ORF">MAR_008309</name>
</gene>
<evidence type="ECO:0000256" key="2">
    <source>
        <dbReference type="SAM" id="Phobius"/>
    </source>
</evidence>
<feature type="region of interest" description="Disordered" evidence="1">
    <location>
        <begin position="310"/>
        <end position="429"/>
    </location>
</feature>
<organism evidence="3 4">
    <name type="scientific">Mya arenaria</name>
    <name type="common">Soft-shell clam</name>
    <dbReference type="NCBI Taxonomy" id="6604"/>
    <lineage>
        <taxon>Eukaryota</taxon>
        <taxon>Metazoa</taxon>
        <taxon>Spiralia</taxon>
        <taxon>Lophotrochozoa</taxon>
        <taxon>Mollusca</taxon>
        <taxon>Bivalvia</taxon>
        <taxon>Autobranchia</taxon>
        <taxon>Heteroconchia</taxon>
        <taxon>Euheterodonta</taxon>
        <taxon>Imparidentia</taxon>
        <taxon>Neoheterodontei</taxon>
        <taxon>Myida</taxon>
        <taxon>Myoidea</taxon>
        <taxon>Myidae</taxon>
        <taxon>Mya</taxon>
    </lineage>
</organism>
<dbReference type="EMBL" id="CP111015">
    <property type="protein sequence ID" value="WAR01751.1"/>
    <property type="molecule type" value="Genomic_DNA"/>
</dbReference>
<evidence type="ECO:0000313" key="4">
    <source>
        <dbReference type="Proteomes" id="UP001164746"/>
    </source>
</evidence>
<proteinExistence type="predicted"/>
<evidence type="ECO:0000313" key="3">
    <source>
        <dbReference type="EMBL" id="WAR01751.1"/>
    </source>
</evidence>
<sequence>MKNVKAHIMRGQSIPDVCIEVCLPTIWLALSLLVFLAGFLKCEQNAKKEHEHLQQNTDADAFPAIVLILTHNGNKPATKLPNVISTNTQIASYANEVDEAASKLRCRAKREGFRLSKMGCGGSTNSDKGQNSDDGQKNVSAFHKQPKVSIKVGDGVKMLEKNPRVVFVFGGPGTKKGSMIDNLANVFGMEVINVENVIISNLAKKVENPDPGKIVNMVKDLLTKEDHLLRLDSVLRMVGRAIGECDPNKVILVDLMPNLKWMLNNKHFIKECEEDLCFSKRIYAISFVLNFVIPKEKVLNKLEVECAKHPTTQQAGKKPDQPKQSDEADSSRTQKWPPKQSDEADSSRTQKWPPKQSDEADSSRTQKWPPKQSDEADSSRTQKWPPKQSDEADSSRTQKWPPKQSDEADSSRTQKWPPKQSDEADSSRTQNFINKLSTIVPNGLPVFKTSTEKRLILYENSIRHFMGMFEARDNIVSVDVSSGRQDAIWAKLCDFFAQYNFQSSRIVESVVIFGFDETDLEEVAISRYSLTVIKLKDILQDTAAPVEQVIDQLCQYLDSSDPTHRVFAVDSTDTSLTRDLKKVKSIKAIQFHESGEDCRMSRYCKVNLTNKGDPVPLQAVSSIHNEVCLFTSQVPPDLCKWVASMMAECRTKQRHS</sequence>
<feature type="region of interest" description="Disordered" evidence="1">
    <location>
        <begin position="117"/>
        <end position="139"/>
    </location>
</feature>
<evidence type="ECO:0000256" key="1">
    <source>
        <dbReference type="SAM" id="MobiDB-lite"/>
    </source>
</evidence>
<accession>A0ABY7E3N6</accession>